<evidence type="ECO:0000313" key="2">
    <source>
        <dbReference type="Proteomes" id="UP000003330"/>
    </source>
</evidence>
<dbReference type="AlphaFoldDB" id="G5K1H6"/>
<dbReference type="STRING" id="764299.STRIC_2234"/>
<name>G5K1H6_9STRE</name>
<proteinExistence type="predicted"/>
<evidence type="ECO:0000313" key="1">
    <source>
        <dbReference type="EMBL" id="EHI69958.1"/>
    </source>
</evidence>
<comment type="caution">
    <text evidence="1">The sequence shown here is derived from an EMBL/GenBank/DDBJ whole genome shotgun (WGS) entry which is preliminary data.</text>
</comment>
<organism evidence="1 2">
    <name type="scientific">Streptococcus ictaluri 707-05</name>
    <dbReference type="NCBI Taxonomy" id="764299"/>
    <lineage>
        <taxon>Bacteria</taxon>
        <taxon>Bacillati</taxon>
        <taxon>Bacillota</taxon>
        <taxon>Bacilli</taxon>
        <taxon>Lactobacillales</taxon>
        <taxon>Streptococcaceae</taxon>
        <taxon>Streptococcus</taxon>
    </lineage>
</organism>
<dbReference type="Proteomes" id="UP000003330">
    <property type="component" value="Unassembled WGS sequence"/>
</dbReference>
<dbReference type="EMBL" id="AEUX02000005">
    <property type="protein sequence ID" value="EHI69958.1"/>
    <property type="molecule type" value="Genomic_DNA"/>
</dbReference>
<gene>
    <name evidence="1" type="ORF">STRIC_2234</name>
</gene>
<sequence length="111" mass="13071">MQASSLDEISKIIEEATKTGQRIVEVSEQKEEAKNKILSHKAKYDSMYEYRLPNEDYQEALRLVEEAKSTIQLNKALQYIEEKADKKKGRRRYIASYNLLHTDFWDLGEIK</sequence>
<reference evidence="1 2" key="1">
    <citation type="journal article" date="2014" name="Int. J. Syst. Evol. Microbiol.">
        <title>Phylogenomics and the dynamic genome evolution of the genus Streptococcus.</title>
        <authorList>
            <consortium name="The Broad Institute Genome Sequencing Platform"/>
            <person name="Richards V.P."/>
            <person name="Palmer S.R."/>
            <person name="Pavinski Bitar P.D."/>
            <person name="Qin X."/>
            <person name="Weinstock G.M."/>
            <person name="Highlander S.K."/>
            <person name="Town C.D."/>
            <person name="Burne R.A."/>
            <person name="Stanhope M.J."/>
        </authorList>
    </citation>
    <scope>NUCLEOTIDE SEQUENCE [LARGE SCALE GENOMIC DNA]</scope>
    <source>
        <strain evidence="1 2">707-05</strain>
    </source>
</reference>
<protein>
    <submittedName>
        <fullName evidence="1">Uncharacterized protein</fullName>
    </submittedName>
</protein>
<dbReference type="RefSeq" id="WP_008088060.1">
    <property type="nucleotide sequence ID" value="NZ_AEUX02000005.1"/>
</dbReference>
<accession>G5K1H6</accession>
<keyword evidence="2" id="KW-1185">Reference proteome</keyword>